<feature type="binding site" evidence="9">
    <location>
        <position position="212"/>
    </location>
    <ligand>
        <name>1-deoxy-D-xylulose 5-phosphate</name>
        <dbReference type="ChEBI" id="CHEBI:57792"/>
    </ligand>
</feature>
<feature type="binding site" evidence="9">
    <location>
        <position position="14"/>
    </location>
    <ligand>
        <name>NADPH</name>
        <dbReference type="ChEBI" id="CHEBI:57783"/>
    </ligand>
</feature>
<comment type="cofactor">
    <cofactor evidence="9">
        <name>Mg(2+)</name>
        <dbReference type="ChEBI" id="CHEBI:18420"/>
    </cofactor>
    <cofactor evidence="9">
        <name>Mn(2+)</name>
        <dbReference type="ChEBI" id="CHEBI:29035"/>
    </cofactor>
</comment>
<keyword evidence="6 9" id="KW-0464">Manganese</keyword>
<feature type="domain" description="DXP reductoisomerase C-terminal" evidence="12">
    <location>
        <begin position="261"/>
        <end position="377"/>
    </location>
</feature>
<evidence type="ECO:0000256" key="8">
    <source>
        <dbReference type="ARBA" id="ARBA00048543"/>
    </source>
</evidence>
<dbReference type="Gene3D" id="1.10.1740.10">
    <property type="match status" value="1"/>
</dbReference>
<dbReference type="GO" id="GO:0070402">
    <property type="term" value="F:NADPH binding"/>
    <property type="evidence" value="ECO:0007669"/>
    <property type="project" value="InterPro"/>
</dbReference>
<dbReference type="InterPro" id="IPR013644">
    <property type="entry name" value="DXP_reductoisomerase_C"/>
</dbReference>
<evidence type="ECO:0000256" key="5">
    <source>
        <dbReference type="ARBA" id="ARBA00023002"/>
    </source>
</evidence>
<dbReference type="InterPro" id="IPR026877">
    <property type="entry name" value="DXPR_C"/>
</dbReference>
<evidence type="ECO:0000259" key="10">
    <source>
        <dbReference type="Pfam" id="PF02670"/>
    </source>
</evidence>
<evidence type="ECO:0000256" key="6">
    <source>
        <dbReference type="ARBA" id="ARBA00023211"/>
    </source>
</evidence>
<organism evidence="13 14">
    <name type="scientific">Candidatus Syntrophocurvum alkaliphilum</name>
    <dbReference type="NCBI Taxonomy" id="2293317"/>
    <lineage>
        <taxon>Bacteria</taxon>
        <taxon>Bacillati</taxon>
        <taxon>Bacillota</taxon>
        <taxon>Clostridia</taxon>
        <taxon>Eubacteriales</taxon>
        <taxon>Syntrophomonadaceae</taxon>
        <taxon>Candidatus Syntrophocurvum</taxon>
    </lineage>
</organism>
<comment type="catalytic activity">
    <reaction evidence="8">
        <text>2-C-methyl-D-erythritol 4-phosphate + NADP(+) = 1-deoxy-D-xylulose 5-phosphate + NADPH + H(+)</text>
        <dbReference type="Rhea" id="RHEA:13717"/>
        <dbReference type="ChEBI" id="CHEBI:15378"/>
        <dbReference type="ChEBI" id="CHEBI:57783"/>
        <dbReference type="ChEBI" id="CHEBI:57792"/>
        <dbReference type="ChEBI" id="CHEBI:58262"/>
        <dbReference type="ChEBI" id="CHEBI:58349"/>
        <dbReference type="EC" id="1.1.1.267"/>
    </reaction>
    <physiologicalReaction direction="right-to-left" evidence="8">
        <dbReference type="Rhea" id="RHEA:13719"/>
    </physiologicalReaction>
</comment>
<feature type="binding site" evidence="9">
    <location>
        <position position="152"/>
    </location>
    <ligand>
        <name>1-deoxy-D-xylulose 5-phosphate</name>
        <dbReference type="ChEBI" id="CHEBI:57792"/>
    </ligand>
</feature>
<evidence type="ECO:0000313" key="13">
    <source>
        <dbReference type="EMBL" id="QGT99203.1"/>
    </source>
</evidence>
<feature type="binding site" evidence="9">
    <location>
        <position position="125"/>
    </location>
    <ligand>
        <name>NADPH</name>
        <dbReference type="ChEBI" id="CHEBI:57783"/>
    </ligand>
</feature>
<feature type="binding site" evidence="9">
    <location>
        <position position="199"/>
    </location>
    <ligand>
        <name>1-deoxy-D-xylulose 5-phosphate</name>
        <dbReference type="ChEBI" id="CHEBI:57792"/>
    </ligand>
</feature>
<feature type="binding site" evidence="9">
    <location>
        <position position="15"/>
    </location>
    <ligand>
        <name>NADPH</name>
        <dbReference type="ChEBI" id="CHEBI:57783"/>
    </ligand>
</feature>
<evidence type="ECO:0000256" key="1">
    <source>
        <dbReference type="ARBA" id="ARBA00005094"/>
    </source>
</evidence>
<dbReference type="OrthoDB" id="9806546at2"/>
<feature type="binding site" evidence="9">
    <location>
        <position position="176"/>
    </location>
    <ligand>
        <name>1-deoxy-D-xylulose 5-phosphate</name>
        <dbReference type="ChEBI" id="CHEBI:57792"/>
    </ligand>
</feature>
<dbReference type="FunFam" id="3.40.50.720:FF:000045">
    <property type="entry name" value="1-deoxy-D-xylulose 5-phosphate reductoisomerase"/>
    <property type="match status" value="1"/>
</dbReference>
<feature type="binding site" evidence="9">
    <location>
        <position position="218"/>
    </location>
    <ligand>
        <name>1-deoxy-D-xylulose 5-phosphate</name>
        <dbReference type="ChEBI" id="CHEBI:57792"/>
    </ligand>
</feature>
<comment type="similarity">
    <text evidence="2 9">Belongs to the DXR family.</text>
</comment>
<keyword evidence="4 9" id="KW-0521">NADP</keyword>
<comment type="function">
    <text evidence="9">Catalyzes the NADPH-dependent rearrangement and reduction of 1-deoxy-D-xylulose-5-phosphate (DXP) to 2-C-methyl-D-erythritol 4-phosphate (MEP).</text>
</comment>
<feature type="binding site" evidence="9">
    <location>
        <position position="153"/>
    </location>
    <ligand>
        <name>Mn(2+)</name>
        <dbReference type="ChEBI" id="CHEBI:29035"/>
    </ligand>
</feature>
<comment type="caution">
    <text evidence="9">Lacks conserved residue(s) required for the propagation of feature annotation.</text>
</comment>
<feature type="binding site" evidence="9">
    <location>
        <position position="221"/>
    </location>
    <ligand>
        <name>1-deoxy-D-xylulose 5-phosphate</name>
        <dbReference type="ChEBI" id="CHEBI:57792"/>
    </ligand>
</feature>
<dbReference type="GO" id="GO:0030604">
    <property type="term" value="F:1-deoxy-D-xylulose-5-phosphate reductoisomerase activity"/>
    <property type="evidence" value="ECO:0007669"/>
    <property type="project" value="UniProtKB-UniRule"/>
</dbReference>
<dbReference type="InterPro" id="IPR003821">
    <property type="entry name" value="DXP_reductoisomerase"/>
</dbReference>
<evidence type="ECO:0000259" key="12">
    <source>
        <dbReference type="Pfam" id="PF13288"/>
    </source>
</evidence>
<proteinExistence type="inferred from homology"/>
<dbReference type="AlphaFoldDB" id="A0A6I6D8E1"/>
<feature type="binding site" evidence="9">
    <location>
        <position position="221"/>
    </location>
    <ligand>
        <name>Mn(2+)</name>
        <dbReference type="ChEBI" id="CHEBI:29035"/>
    </ligand>
</feature>
<keyword evidence="14" id="KW-1185">Reference proteome</keyword>
<feature type="binding site" evidence="9">
    <location>
        <position position="205"/>
    </location>
    <ligand>
        <name>NADPH</name>
        <dbReference type="ChEBI" id="CHEBI:57783"/>
    </ligand>
</feature>
<dbReference type="PIRSF" id="PIRSF006205">
    <property type="entry name" value="Dxp_reductismrs"/>
    <property type="match status" value="1"/>
</dbReference>
<dbReference type="Pfam" id="PF13288">
    <property type="entry name" value="DXPR_C"/>
    <property type="match status" value="1"/>
</dbReference>
<reference evidence="14" key="1">
    <citation type="journal article" date="2019" name="Microbiology">
        <title>Complete Genome Sequence of an Uncultured Bacterium of the Candidate Phylum Bipolaricaulota.</title>
        <authorList>
            <person name="Kadnikov V.V."/>
            <person name="Mardanov A.V."/>
            <person name="Beletsky A.V."/>
            <person name="Frank Y.A."/>
            <person name="Karnachuk O.V."/>
            <person name="Ravin N.V."/>
        </authorList>
    </citation>
    <scope>NUCLEOTIDE SEQUENCE [LARGE SCALE GENOMIC DNA]</scope>
</reference>
<evidence type="ECO:0000313" key="14">
    <source>
        <dbReference type="Proteomes" id="UP000426444"/>
    </source>
</evidence>
<dbReference type="NCBIfam" id="NF009114">
    <property type="entry name" value="PRK12464.1"/>
    <property type="match status" value="1"/>
</dbReference>
<dbReference type="SUPFAM" id="SSF55347">
    <property type="entry name" value="Glyceraldehyde-3-phosphate dehydrogenase-like, C-terminal domain"/>
    <property type="match status" value="1"/>
</dbReference>
<evidence type="ECO:0000256" key="2">
    <source>
        <dbReference type="ARBA" id="ARBA00006825"/>
    </source>
</evidence>
<feature type="binding site" evidence="9">
    <location>
        <position position="151"/>
    </location>
    <ligand>
        <name>Mn(2+)</name>
        <dbReference type="ChEBI" id="CHEBI:29035"/>
    </ligand>
</feature>
<dbReference type="Pfam" id="PF08436">
    <property type="entry name" value="DXP_redisom_C"/>
    <property type="match status" value="1"/>
</dbReference>
<feature type="domain" description="1-deoxy-D-xylulose 5-phosphate reductoisomerase C-terminal" evidence="11">
    <location>
        <begin position="147"/>
        <end position="229"/>
    </location>
</feature>
<gene>
    <name evidence="9" type="primary">dxr</name>
    <name evidence="13" type="ORF">SYNTR_0610</name>
</gene>
<sequence length="382" mass="42584">MQKETNVVILGSSGSIGKQALEVIDKHNEKFNIIGLAAKDELNILTEQVLKYKPEYVVIGDEKYYSELKNRIDINNTEILTGVNGMTHLCALSNVDIVIVAVSGAIGILPTLKAIEAGKTIGLANKETLVSAGDIVMQKIKNSNSQMIPVDSEHSAVYQCLQGEERYLKNIWLTASGGPFRDYTYEQLEKVTLEQALRHPNWVMGPKITIDSATLMNKGLEVIEAHHLFDIDYENINVIVHKESIIHSMIELIDGSFIAHLGLPDMRIPIQYALTYPERLESPVKPLDFTTLSTLNFDKPDTKRFPALELAYQAGKQGGSMPAVLNAANEIAVDKFINGFIKFTEISKLVEEVMLKHQLVKNPSITEILEIDAWARNISHEF</sequence>
<feature type="binding site" evidence="9">
    <location>
        <position position="217"/>
    </location>
    <ligand>
        <name>1-deoxy-D-xylulose 5-phosphate</name>
        <dbReference type="ChEBI" id="CHEBI:57792"/>
    </ligand>
</feature>
<dbReference type="UniPathway" id="UPA00056">
    <property type="reaction ID" value="UER00092"/>
</dbReference>
<dbReference type="Proteomes" id="UP000426444">
    <property type="component" value="Chromosome"/>
</dbReference>
<keyword evidence="9" id="KW-0460">Magnesium</keyword>
<dbReference type="PANTHER" id="PTHR30525">
    <property type="entry name" value="1-DEOXY-D-XYLULOSE 5-PHOSPHATE REDUCTOISOMERASE"/>
    <property type="match status" value="1"/>
</dbReference>
<dbReference type="GO" id="GO:0030145">
    <property type="term" value="F:manganese ion binding"/>
    <property type="evidence" value="ECO:0007669"/>
    <property type="project" value="TreeGrafter"/>
</dbReference>
<keyword evidence="3 9" id="KW-0479">Metal-binding</keyword>
<feature type="domain" description="1-deoxy-D-xylulose 5-phosphate reductoisomerase N-terminal" evidence="10">
    <location>
        <begin position="7"/>
        <end position="133"/>
    </location>
</feature>
<dbReference type="InterPro" id="IPR036291">
    <property type="entry name" value="NAD(P)-bd_dom_sf"/>
</dbReference>
<dbReference type="NCBIfam" id="TIGR00243">
    <property type="entry name" value="Dxr"/>
    <property type="match status" value="1"/>
</dbReference>
<dbReference type="Pfam" id="PF02670">
    <property type="entry name" value="DXP_reductoisom"/>
    <property type="match status" value="1"/>
</dbReference>
<evidence type="ECO:0000256" key="4">
    <source>
        <dbReference type="ARBA" id="ARBA00022857"/>
    </source>
</evidence>
<evidence type="ECO:0000256" key="9">
    <source>
        <dbReference type="HAMAP-Rule" id="MF_00183"/>
    </source>
</evidence>
<feature type="binding site" evidence="9">
    <location>
        <position position="127"/>
    </location>
    <ligand>
        <name>NADPH</name>
        <dbReference type="ChEBI" id="CHEBI:57783"/>
    </ligand>
</feature>
<protein>
    <recommendedName>
        <fullName evidence="9">1-deoxy-D-xylulose 5-phosphate reductoisomerase</fullName>
        <shortName evidence="9">DXP reductoisomerase</shortName>
        <ecNumber evidence="9">1.1.1.267</ecNumber>
    </recommendedName>
    <alternativeName>
        <fullName evidence="9">1-deoxyxylulose-5-phosphate reductoisomerase</fullName>
    </alternativeName>
    <alternativeName>
        <fullName evidence="9">2-C-methyl-D-erythritol 4-phosphate synthase</fullName>
    </alternativeName>
</protein>
<dbReference type="Gene3D" id="3.40.50.720">
    <property type="entry name" value="NAD(P)-binding Rossmann-like Domain"/>
    <property type="match status" value="1"/>
</dbReference>
<dbReference type="SUPFAM" id="SSF51735">
    <property type="entry name" value="NAD(P)-binding Rossmann-fold domains"/>
    <property type="match status" value="1"/>
</dbReference>
<keyword evidence="13" id="KW-0413">Isomerase</keyword>
<comment type="pathway">
    <text evidence="1 9">Isoprenoid biosynthesis; isopentenyl diphosphate biosynthesis via DXP pathway; isopentenyl diphosphate from 1-deoxy-D-xylulose 5-phosphate: step 1/6.</text>
</comment>
<feature type="binding site" evidence="9">
    <location>
        <position position="126"/>
    </location>
    <ligand>
        <name>1-deoxy-D-xylulose 5-phosphate</name>
        <dbReference type="ChEBI" id="CHEBI:57792"/>
    </ligand>
</feature>
<keyword evidence="7 9" id="KW-0414">Isoprene biosynthesis</keyword>
<dbReference type="KEGG" id="salq:SYNTR_0610"/>
<evidence type="ECO:0000256" key="7">
    <source>
        <dbReference type="ARBA" id="ARBA00023229"/>
    </source>
</evidence>
<dbReference type="SUPFAM" id="SSF69055">
    <property type="entry name" value="1-deoxy-D-xylulose-5-phosphate reductoisomerase, C-terminal domain"/>
    <property type="match status" value="1"/>
</dbReference>
<keyword evidence="5 9" id="KW-0560">Oxidoreductase</keyword>
<dbReference type="EMBL" id="CP046457">
    <property type="protein sequence ID" value="QGT99203.1"/>
    <property type="molecule type" value="Genomic_DNA"/>
</dbReference>
<feature type="binding site" evidence="9">
    <location>
        <position position="153"/>
    </location>
    <ligand>
        <name>1-deoxy-D-xylulose 5-phosphate</name>
        <dbReference type="ChEBI" id="CHEBI:57792"/>
    </ligand>
</feature>
<dbReference type="GO" id="GO:0016853">
    <property type="term" value="F:isomerase activity"/>
    <property type="evidence" value="ECO:0007669"/>
    <property type="project" value="UniProtKB-KW"/>
</dbReference>
<dbReference type="EC" id="1.1.1.267" evidence="9"/>
<accession>A0A6I6D8E1</accession>
<evidence type="ECO:0000259" key="11">
    <source>
        <dbReference type="Pfam" id="PF08436"/>
    </source>
</evidence>
<dbReference type="InterPro" id="IPR013512">
    <property type="entry name" value="DXP_reductoisomerase_N"/>
</dbReference>
<dbReference type="PANTHER" id="PTHR30525:SF0">
    <property type="entry name" value="1-DEOXY-D-XYLULOSE 5-PHOSPHATE REDUCTOISOMERASE, CHLOROPLASTIC"/>
    <property type="match status" value="1"/>
</dbReference>
<dbReference type="HAMAP" id="MF_00183">
    <property type="entry name" value="DXP_reductoisom"/>
    <property type="match status" value="1"/>
</dbReference>
<dbReference type="RefSeq" id="WP_156203125.1">
    <property type="nucleotide sequence ID" value="NZ_CP046457.1"/>
</dbReference>
<feature type="binding site" evidence="9">
    <location>
        <position position="16"/>
    </location>
    <ligand>
        <name>NADPH</name>
        <dbReference type="ChEBI" id="CHEBI:57783"/>
    </ligand>
</feature>
<name>A0A6I6D8E1_9FIRM</name>
<evidence type="ECO:0000256" key="3">
    <source>
        <dbReference type="ARBA" id="ARBA00022723"/>
    </source>
</evidence>
<dbReference type="InterPro" id="IPR036169">
    <property type="entry name" value="DXPR_C_sf"/>
</dbReference>
<dbReference type="GO" id="GO:0051484">
    <property type="term" value="P:isopentenyl diphosphate biosynthetic process, methylerythritol 4-phosphate pathway involved in terpenoid biosynthetic process"/>
    <property type="evidence" value="ECO:0007669"/>
    <property type="project" value="TreeGrafter"/>
</dbReference>